<dbReference type="Pfam" id="PF13578">
    <property type="entry name" value="Methyltransf_24"/>
    <property type="match status" value="1"/>
</dbReference>
<gene>
    <name evidence="1" type="ORF">NU887_09350</name>
</gene>
<keyword evidence="1" id="KW-0808">Transferase</keyword>
<dbReference type="GO" id="GO:0008168">
    <property type="term" value="F:methyltransferase activity"/>
    <property type="evidence" value="ECO:0007669"/>
    <property type="project" value="UniProtKB-KW"/>
</dbReference>
<reference evidence="1" key="1">
    <citation type="submission" date="2022-08" db="EMBL/GenBank/DDBJ databases">
        <authorList>
            <person name="Zhang D."/>
        </authorList>
    </citation>
    <scope>NUCLEOTIDE SEQUENCE</scope>
    <source>
        <strain evidence="1">XJ19-11</strain>
    </source>
</reference>
<organism evidence="1 2">
    <name type="scientific">Aquiflexum gelatinilyticum</name>
    <dbReference type="NCBI Taxonomy" id="2961943"/>
    <lineage>
        <taxon>Bacteria</taxon>
        <taxon>Pseudomonadati</taxon>
        <taxon>Bacteroidota</taxon>
        <taxon>Cytophagia</taxon>
        <taxon>Cytophagales</taxon>
        <taxon>Cyclobacteriaceae</taxon>
        <taxon>Aquiflexum</taxon>
    </lineage>
</organism>
<dbReference type="RefSeq" id="WP_258423101.1">
    <property type="nucleotide sequence ID" value="NZ_JANSUY010000005.1"/>
</dbReference>
<dbReference type="Proteomes" id="UP001142175">
    <property type="component" value="Unassembled WGS sequence"/>
</dbReference>
<comment type="caution">
    <text evidence="1">The sequence shown here is derived from an EMBL/GenBank/DDBJ whole genome shotgun (WGS) entry which is preliminary data.</text>
</comment>
<sequence>MKRHFFPLLSYLRYWLVKEDQYAIQSPFVFDVYNGLLGHIQQSKEKDLDIEEFRKKLLSCDEICEIEDFGAGSIKLRKSKRKISSVTKYSTSPRKFSQLYQFFCLKTQANVVFELGTCVGVNTRYLSKSTKGNLYTFEGSQALWQKSQENPKPENTHFVLGDLKNSLPYLLEKNQTVDFALLDANHTYQATFDYFELLLPKIRETSIIAIADIHWSKEMNRAWEKIKAHPEVVISLDFYECGILFFDKTLTKSHYILHY</sequence>
<protein>
    <submittedName>
        <fullName evidence="1">Class I SAM-dependent methyltransferase</fullName>
    </submittedName>
</protein>
<dbReference type="Gene3D" id="3.40.50.150">
    <property type="entry name" value="Vaccinia Virus protein VP39"/>
    <property type="match status" value="1"/>
</dbReference>
<evidence type="ECO:0000313" key="2">
    <source>
        <dbReference type="Proteomes" id="UP001142175"/>
    </source>
</evidence>
<evidence type="ECO:0000313" key="1">
    <source>
        <dbReference type="EMBL" id="MCR9015240.1"/>
    </source>
</evidence>
<dbReference type="InterPro" id="IPR029063">
    <property type="entry name" value="SAM-dependent_MTases_sf"/>
</dbReference>
<accession>A0A9X2P7P1</accession>
<dbReference type="SUPFAM" id="SSF53335">
    <property type="entry name" value="S-adenosyl-L-methionine-dependent methyltransferases"/>
    <property type="match status" value="1"/>
</dbReference>
<keyword evidence="1" id="KW-0489">Methyltransferase</keyword>
<name>A0A9X2P7P1_9BACT</name>
<dbReference type="AlphaFoldDB" id="A0A9X2P7P1"/>
<dbReference type="EMBL" id="JANSUY010000005">
    <property type="protein sequence ID" value="MCR9015240.1"/>
    <property type="molecule type" value="Genomic_DNA"/>
</dbReference>
<dbReference type="GO" id="GO:0032259">
    <property type="term" value="P:methylation"/>
    <property type="evidence" value="ECO:0007669"/>
    <property type="project" value="UniProtKB-KW"/>
</dbReference>
<proteinExistence type="predicted"/>
<keyword evidence="2" id="KW-1185">Reference proteome</keyword>